<evidence type="ECO:0000313" key="2">
    <source>
        <dbReference type="Proteomes" id="UP001431221"/>
    </source>
</evidence>
<dbReference type="RefSeq" id="WP_248152678.1">
    <property type="nucleotide sequence ID" value="NZ_JALNMJ010000004.1"/>
</dbReference>
<dbReference type="Proteomes" id="UP001431221">
    <property type="component" value="Unassembled WGS sequence"/>
</dbReference>
<proteinExistence type="predicted"/>
<protein>
    <submittedName>
        <fullName evidence="1">Molybdenum cofactor biosynthesis protein MoaE</fullName>
    </submittedName>
</protein>
<name>A0ABT0GR86_9HYPH</name>
<reference evidence="1" key="1">
    <citation type="submission" date="2022-04" db="EMBL/GenBank/DDBJ databases">
        <title>Roseibium sp. CAU 1639 isolated from mud.</title>
        <authorList>
            <person name="Kim W."/>
        </authorList>
    </citation>
    <scope>NUCLEOTIDE SEQUENCE</scope>
    <source>
        <strain evidence="1">CAU 1639</strain>
    </source>
</reference>
<accession>A0ABT0GR86</accession>
<dbReference type="EMBL" id="JALNMJ010000004">
    <property type="protein sequence ID" value="MCK7611947.1"/>
    <property type="molecule type" value="Genomic_DNA"/>
</dbReference>
<organism evidence="1 2">
    <name type="scientific">Roseibium sediminicola</name>
    <dbReference type="NCBI Taxonomy" id="2933272"/>
    <lineage>
        <taxon>Bacteria</taxon>
        <taxon>Pseudomonadati</taxon>
        <taxon>Pseudomonadota</taxon>
        <taxon>Alphaproteobacteria</taxon>
        <taxon>Hyphomicrobiales</taxon>
        <taxon>Stappiaceae</taxon>
        <taxon>Roseibium</taxon>
    </lineage>
</organism>
<sequence>MLDALTSASIIIPMKDNDGSDNSPIIERTIQTLCETHGGATAWEAKGFWVNDHGRLFKDDVMVIQSAMTKQEGHREALRELARGILADTDQEAVFVSHAGGDVEIIE</sequence>
<comment type="caution">
    <text evidence="1">The sequence shown here is derived from an EMBL/GenBank/DDBJ whole genome shotgun (WGS) entry which is preliminary data.</text>
</comment>
<gene>
    <name evidence="1" type="ORF">M0H32_07235</name>
</gene>
<keyword evidence="2" id="KW-1185">Reference proteome</keyword>
<evidence type="ECO:0000313" key="1">
    <source>
        <dbReference type="EMBL" id="MCK7611947.1"/>
    </source>
</evidence>